<dbReference type="InterPro" id="IPR045030">
    <property type="entry name" value="LYSM1-4"/>
</dbReference>
<dbReference type="SUPFAM" id="SSF54106">
    <property type="entry name" value="LysM domain"/>
    <property type="match status" value="1"/>
</dbReference>
<keyword evidence="1" id="KW-1133">Transmembrane helix</keyword>
<dbReference type="Proteomes" id="UP001445076">
    <property type="component" value="Unassembled WGS sequence"/>
</dbReference>
<reference evidence="3 4" key="1">
    <citation type="journal article" date="2024" name="BMC Genomics">
        <title>Genome assembly of redclaw crayfish (Cherax quadricarinatus) provides insights into its immune adaptation and hypoxia tolerance.</title>
        <authorList>
            <person name="Liu Z."/>
            <person name="Zheng J."/>
            <person name="Li H."/>
            <person name="Fang K."/>
            <person name="Wang S."/>
            <person name="He J."/>
            <person name="Zhou D."/>
            <person name="Weng S."/>
            <person name="Chi M."/>
            <person name="Gu Z."/>
            <person name="He J."/>
            <person name="Li F."/>
            <person name="Wang M."/>
        </authorList>
    </citation>
    <scope>NUCLEOTIDE SEQUENCE [LARGE SCALE GENOMIC DNA]</scope>
    <source>
        <strain evidence="3">ZL_2023a</strain>
    </source>
</reference>
<dbReference type="Gene3D" id="3.10.350.10">
    <property type="entry name" value="LysM domain"/>
    <property type="match status" value="1"/>
</dbReference>
<sequence>MSSSNRNGPAGCHSSHRNYKYRRLSSVEKDSGNCYISCDEDDEELFTSRATELKRIGGKNNSNGSSITTATTAKLLSDYEQLVDRPIQSGETLAGIAIKYRIPVSELKRINKIIQEKEFYALKSLKIPVKANSVLAEMLKEEEQQQCTYSEKKTIANTRATILGTRSISSCSEYESDSEMHVGYISIDRILKDTRTKKEAMRFLNSMQKDLANIREKTNFYKGSLDEVAAVLTDPRFHPLQQTEDKCTGADWGITWWKVLLAGIVILVGIPLLYIYIYLEKR</sequence>
<dbReference type="PANTHER" id="PTHR20932:SF13">
    <property type="entry name" value="LD36653P"/>
    <property type="match status" value="1"/>
</dbReference>
<proteinExistence type="predicted"/>
<dbReference type="InterPro" id="IPR018392">
    <property type="entry name" value="LysM"/>
</dbReference>
<dbReference type="AlphaFoldDB" id="A0AAW0YCY2"/>
<dbReference type="Pfam" id="PF01476">
    <property type="entry name" value="LysM"/>
    <property type="match status" value="1"/>
</dbReference>
<dbReference type="InterPro" id="IPR036779">
    <property type="entry name" value="LysM_dom_sf"/>
</dbReference>
<feature type="domain" description="LysM" evidence="2">
    <location>
        <begin position="83"/>
        <end position="127"/>
    </location>
</feature>
<gene>
    <name evidence="3" type="ORF">OTU49_015483</name>
</gene>
<name>A0AAW0YCY2_CHEQU</name>
<evidence type="ECO:0000313" key="4">
    <source>
        <dbReference type="Proteomes" id="UP001445076"/>
    </source>
</evidence>
<protein>
    <recommendedName>
        <fullName evidence="2">LysM domain-containing protein</fullName>
    </recommendedName>
</protein>
<keyword evidence="4" id="KW-1185">Reference proteome</keyword>
<dbReference type="CDD" id="cd00118">
    <property type="entry name" value="LysM"/>
    <property type="match status" value="1"/>
</dbReference>
<dbReference type="PANTHER" id="PTHR20932">
    <property type="entry name" value="LYSM AND PUTATIVE PEPTIDOGLYCAN-BINDING DOMAIN-CONTAINING PROTEIN"/>
    <property type="match status" value="1"/>
</dbReference>
<comment type="caution">
    <text evidence="3">The sequence shown here is derived from an EMBL/GenBank/DDBJ whole genome shotgun (WGS) entry which is preliminary data.</text>
</comment>
<accession>A0AAW0YCY2</accession>
<organism evidence="3 4">
    <name type="scientific">Cherax quadricarinatus</name>
    <name type="common">Australian red claw crayfish</name>
    <dbReference type="NCBI Taxonomy" id="27406"/>
    <lineage>
        <taxon>Eukaryota</taxon>
        <taxon>Metazoa</taxon>
        <taxon>Ecdysozoa</taxon>
        <taxon>Arthropoda</taxon>
        <taxon>Crustacea</taxon>
        <taxon>Multicrustacea</taxon>
        <taxon>Malacostraca</taxon>
        <taxon>Eumalacostraca</taxon>
        <taxon>Eucarida</taxon>
        <taxon>Decapoda</taxon>
        <taxon>Pleocyemata</taxon>
        <taxon>Astacidea</taxon>
        <taxon>Parastacoidea</taxon>
        <taxon>Parastacidae</taxon>
        <taxon>Cherax</taxon>
    </lineage>
</organism>
<keyword evidence="1" id="KW-0472">Membrane</keyword>
<evidence type="ECO:0000256" key="1">
    <source>
        <dbReference type="SAM" id="Phobius"/>
    </source>
</evidence>
<dbReference type="SMART" id="SM00257">
    <property type="entry name" value="LysM"/>
    <property type="match status" value="1"/>
</dbReference>
<feature type="transmembrane region" description="Helical" evidence="1">
    <location>
        <begin position="256"/>
        <end position="279"/>
    </location>
</feature>
<dbReference type="PROSITE" id="PS51782">
    <property type="entry name" value="LYSM"/>
    <property type="match status" value="1"/>
</dbReference>
<keyword evidence="1" id="KW-0812">Transmembrane</keyword>
<evidence type="ECO:0000313" key="3">
    <source>
        <dbReference type="EMBL" id="KAK8749695.1"/>
    </source>
</evidence>
<evidence type="ECO:0000259" key="2">
    <source>
        <dbReference type="PROSITE" id="PS51782"/>
    </source>
</evidence>
<dbReference type="EMBL" id="JARKIK010000009">
    <property type="protein sequence ID" value="KAK8749695.1"/>
    <property type="molecule type" value="Genomic_DNA"/>
</dbReference>